<protein>
    <submittedName>
        <fullName evidence="1">Uncharacterized protein</fullName>
    </submittedName>
</protein>
<accession>A0A6C0BV71</accession>
<dbReference type="AlphaFoldDB" id="A0A6C0BV71"/>
<proteinExistence type="predicted"/>
<sequence>MSSYFYHRNGTIVMSLWSTFSMGNNSGSRYTTTKYV</sequence>
<dbReference type="EMBL" id="MN739254">
    <property type="protein sequence ID" value="QHS95651.1"/>
    <property type="molecule type" value="Genomic_DNA"/>
</dbReference>
<reference evidence="1" key="1">
    <citation type="journal article" date="2020" name="Nature">
        <title>Giant virus diversity and host interactions through global metagenomics.</title>
        <authorList>
            <person name="Schulz F."/>
            <person name="Roux S."/>
            <person name="Paez-Espino D."/>
            <person name="Jungbluth S."/>
            <person name="Walsh D.A."/>
            <person name="Denef V.J."/>
            <person name="McMahon K.D."/>
            <person name="Konstantinidis K.T."/>
            <person name="Eloe-Fadrosh E.A."/>
            <person name="Kyrpides N.C."/>
            <person name="Woyke T."/>
        </authorList>
    </citation>
    <scope>NUCLEOTIDE SEQUENCE</scope>
    <source>
        <strain evidence="1">GVMAG-M-3300018868-6</strain>
    </source>
</reference>
<organism evidence="1">
    <name type="scientific">viral metagenome</name>
    <dbReference type="NCBI Taxonomy" id="1070528"/>
    <lineage>
        <taxon>unclassified sequences</taxon>
        <taxon>metagenomes</taxon>
        <taxon>organismal metagenomes</taxon>
    </lineage>
</organism>
<evidence type="ECO:0000313" key="1">
    <source>
        <dbReference type="EMBL" id="QHS95651.1"/>
    </source>
</evidence>
<name>A0A6C0BV71_9ZZZZ</name>